<protein>
    <submittedName>
        <fullName evidence="1">Uncharacterized protein</fullName>
    </submittedName>
</protein>
<proteinExistence type="predicted"/>
<dbReference type="Proteomes" id="UP000071778">
    <property type="component" value="Chromosome"/>
</dbReference>
<dbReference type="AlphaFoldDB" id="A0A127QI55"/>
<reference evidence="1 2" key="1">
    <citation type="submission" date="2015-11" db="EMBL/GenBank/DDBJ databases">
        <title>Exploring the genomic traits of fungus-feeding bacterial genus Collimonas.</title>
        <authorList>
            <person name="Song C."/>
            <person name="Schmidt R."/>
            <person name="de Jager V."/>
            <person name="Krzyzanowska D."/>
            <person name="Jongedijk E."/>
            <person name="Cankar K."/>
            <person name="Beekwilder J."/>
            <person name="van Veen A."/>
            <person name="de Boer W."/>
            <person name="van Veen J.A."/>
            <person name="Garbeva P."/>
        </authorList>
    </citation>
    <scope>NUCLEOTIDE SEQUENCE [LARGE SCALE GENOMIC DNA]</scope>
    <source>
        <strain evidence="1 2">Ter282</strain>
    </source>
</reference>
<organism evidence="1 2">
    <name type="scientific">Collimonas arenae</name>
    <dbReference type="NCBI Taxonomy" id="279058"/>
    <lineage>
        <taxon>Bacteria</taxon>
        <taxon>Pseudomonadati</taxon>
        <taxon>Pseudomonadota</taxon>
        <taxon>Betaproteobacteria</taxon>
        <taxon>Burkholderiales</taxon>
        <taxon>Oxalobacteraceae</taxon>
        <taxon>Collimonas</taxon>
    </lineage>
</organism>
<sequence length="42" mass="4985">MLLFILSNNQCRLQRWHSAFALCTATFRFLPCWICRILNGII</sequence>
<evidence type="ECO:0000313" key="2">
    <source>
        <dbReference type="Proteomes" id="UP000071778"/>
    </source>
</evidence>
<evidence type="ECO:0000313" key="1">
    <source>
        <dbReference type="EMBL" id="AMP09739.1"/>
    </source>
</evidence>
<keyword evidence="2" id="KW-1185">Reference proteome</keyword>
<accession>A0A127QI55</accession>
<dbReference type="EMBL" id="CP013235">
    <property type="protein sequence ID" value="AMP09739.1"/>
    <property type="molecule type" value="Genomic_DNA"/>
</dbReference>
<name>A0A127QI55_9BURK</name>
<gene>
    <name evidence="1" type="ORF">CAter282_1976</name>
</gene>
<dbReference type="PATRIC" id="fig|279058.18.peg.1943"/>